<dbReference type="NCBIfam" id="TIGR01409">
    <property type="entry name" value="TAT_signal_seq"/>
    <property type="match status" value="1"/>
</dbReference>
<evidence type="ECO:0000259" key="9">
    <source>
        <dbReference type="Pfam" id="PF00384"/>
    </source>
</evidence>
<evidence type="ECO:0000256" key="4">
    <source>
        <dbReference type="ARBA" id="ARBA00022723"/>
    </source>
</evidence>
<dbReference type="PATRIC" id="fig|537010.4.peg.1608"/>
<keyword evidence="7" id="KW-0408">Iron</keyword>
<dbReference type="AlphaFoldDB" id="G9XL90"/>
<proteinExistence type="inferred from homology"/>
<dbReference type="Gene3D" id="3.40.50.740">
    <property type="match status" value="1"/>
</dbReference>
<name>G9XL90_DESHA</name>
<dbReference type="Pfam" id="PF00384">
    <property type="entry name" value="Molybdopterin"/>
    <property type="match status" value="1"/>
</dbReference>
<dbReference type="Proteomes" id="UP000004416">
    <property type="component" value="Unassembled WGS sequence"/>
</dbReference>
<dbReference type="InterPro" id="IPR006657">
    <property type="entry name" value="MoPterin_dinucl-bd_dom"/>
</dbReference>
<dbReference type="EMBL" id="AFZX01000040">
    <property type="protein sequence ID" value="EHL07607.1"/>
    <property type="molecule type" value="Genomic_DNA"/>
</dbReference>
<evidence type="ECO:0000256" key="1">
    <source>
        <dbReference type="ARBA" id="ARBA00001942"/>
    </source>
</evidence>
<keyword evidence="8" id="KW-0411">Iron-sulfur</keyword>
<protein>
    <submittedName>
        <fullName evidence="11">Tat pathway signal sequence domain protein</fullName>
    </submittedName>
</protein>
<organism evidence="11 12">
    <name type="scientific">Desulfitobacterium hafniense DP7</name>
    <dbReference type="NCBI Taxonomy" id="537010"/>
    <lineage>
        <taxon>Bacteria</taxon>
        <taxon>Bacillati</taxon>
        <taxon>Bacillota</taxon>
        <taxon>Clostridia</taxon>
        <taxon>Eubacteriales</taxon>
        <taxon>Desulfitobacteriaceae</taxon>
        <taxon>Desulfitobacterium</taxon>
    </lineage>
</organism>
<dbReference type="HOGENOM" id="CLU_000422_13_3_9"/>
<dbReference type="GO" id="GO:0043546">
    <property type="term" value="F:molybdopterin cofactor binding"/>
    <property type="evidence" value="ECO:0007669"/>
    <property type="project" value="InterPro"/>
</dbReference>
<feature type="domain" description="Molybdopterin dinucleotide-binding" evidence="10">
    <location>
        <begin position="721"/>
        <end position="826"/>
    </location>
</feature>
<comment type="similarity">
    <text evidence="2">Belongs to the prokaryotic molybdopterin-containing oxidoreductase family.</text>
</comment>
<dbReference type="PROSITE" id="PS51318">
    <property type="entry name" value="TAT"/>
    <property type="match status" value="1"/>
</dbReference>
<feature type="domain" description="Molybdopterin oxidoreductase" evidence="9">
    <location>
        <begin position="160"/>
        <end position="625"/>
    </location>
</feature>
<dbReference type="SUPFAM" id="SSF53706">
    <property type="entry name" value="Formate dehydrogenase/DMSO reductase, domains 1-3"/>
    <property type="match status" value="1"/>
</dbReference>
<sequence length="834" mass="91874">MIIGSFSRQGWLGNLGQLVNPVFNAFLKRKKERGPGRLTFIWIKPKVWKERNGGKNMENEKKKGISRRTFLKTTGAVATTAAIGGGIGLTTLAGDVEAAPADISKAEIFTSSCTMECLHHNLKAYVVDGKLVKVESCEADETVACLRGLARTQWVNHPERIKMPMLRDGEKGSNRWQEISWDEALDLIVEKIKETQAELGNQGICLRSFSGNFGSLSNAVAASFFNYLGGFTPVVGSLCCQAVTGSMTPIFGSRYEDTRDSIRDSRYLLAWGNNPAVTMQSYFKWYQEAQAQGAKMVTVDPRFSETAAQSDEWVPIIPGTDTALALGMIKIIIEENLYDADFIRAHSSLPFLVAETSGKPALEDEEDPTSFLVLDEASGQITRHDGPGVVPALTVRNTAWASQYKTQFDILADECRPWTPEEVEKETDVPAASTIRMARDYATIKPAMLIQNMGGFQRTEWGSYAAAAHMYLAVLTGNIGGRGNGICDAGGVTTSIKVGNAIPSPKPQGEFGAVRGARFGRDILEDKPNKIGFLWTMTSSIMTQNPNTGAVKEALKKIPFVVTVDSLMTSTALYSDLVLPCTTIFESENVLASSRSHYVQLMEKAVDPPGEAHDDLWIFTQLAKRLGFGDAFDKPVAEHIKAVLEPTGITYEELLEKKCINPLPEVYIPFENGIFKTPTQKAEFFVYDWHEKGFNPMLTYIRAEESVKGNPELAAKYPLACVQRKTNRTIHSTFGSLQWLNQAVSDVPHVMIHPDDAGPRGIAHDDWVILYNDRGQHRCKANVSAHIKRGVVTAENGWWEQQGGSSSYITSDFVEHLSGGQSCNNTLVQVRKEG</sequence>
<dbReference type="Pfam" id="PF10518">
    <property type="entry name" value="TAT_signal"/>
    <property type="match status" value="1"/>
</dbReference>
<evidence type="ECO:0000256" key="5">
    <source>
        <dbReference type="ARBA" id="ARBA00022729"/>
    </source>
</evidence>
<dbReference type="PROSITE" id="PS00490">
    <property type="entry name" value="MOLYBDOPTERIN_PROK_2"/>
    <property type="match status" value="1"/>
</dbReference>
<dbReference type="PANTHER" id="PTHR43742">
    <property type="entry name" value="TRIMETHYLAMINE-N-OXIDE REDUCTASE"/>
    <property type="match status" value="1"/>
</dbReference>
<evidence type="ECO:0000256" key="2">
    <source>
        <dbReference type="ARBA" id="ARBA00010312"/>
    </source>
</evidence>
<dbReference type="GO" id="GO:0051536">
    <property type="term" value="F:iron-sulfur cluster binding"/>
    <property type="evidence" value="ECO:0007669"/>
    <property type="project" value="UniProtKB-KW"/>
</dbReference>
<evidence type="ECO:0000313" key="11">
    <source>
        <dbReference type="EMBL" id="EHL07607.1"/>
    </source>
</evidence>
<dbReference type="InterPro" id="IPR019546">
    <property type="entry name" value="TAT_signal_bac_arc"/>
</dbReference>
<dbReference type="SUPFAM" id="SSF50692">
    <property type="entry name" value="ADC-like"/>
    <property type="match status" value="1"/>
</dbReference>
<dbReference type="Pfam" id="PF01568">
    <property type="entry name" value="Molydop_binding"/>
    <property type="match status" value="1"/>
</dbReference>
<dbReference type="PANTHER" id="PTHR43742:SF6">
    <property type="entry name" value="OXIDOREDUCTASE YYAE-RELATED"/>
    <property type="match status" value="1"/>
</dbReference>
<evidence type="ECO:0000256" key="7">
    <source>
        <dbReference type="ARBA" id="ARBA00023004"/>
    </source>
</evidence>
<evidence type="ECO:0000256" key="3">
    <source>
        <dbReference type="ARBA" id="ARBA00022505"/>
    </source>
</evidence>
<dbReference type="InterPro" id="IPR006655">
    <property type="entry name" value="Mopterin_OxRdtase_prok_CS"/>
</dbReference>
<dbReference type="InterPro" id="IPR009010">
    <property type="entry name" value="Asp_de-COase-like_dom_sf"/>
</dbReference>
<dbReference type="GO" id="GO:0016491">
    <property type="term" value="F:oxidoreductase activity"/>
    <property type="evidence" value="ECO:0007669"/>
    <property type="project" value="UniProtKB-KW"/>
</dbReference>
<keyword evidence="6" id="KW-0560">Oxidoreductase</keyword>
<dbReference type="InterPro" id="IPR050612">
    <property type="entry name" value="Prok_Mopterin_Oxidored"/>
</dbReference>
<comment type="cofactor">
    <cofactor evidence="1">
        <name>Mo-bis(molybdopterin guanine dinucleotide)</name>
        <dbReference type="ChEBI" id="CHEBI:60539"/>
    </cofactor>
</comment>
<keyword evidence="4" id="KW-0479">Metal-binding</keyword>
<dbReference type="GO" id="GO:0046872">
    <property type="term" value="F:metal ion binding"/>
    <property type="evidence" value="ECO:0007669"/>
    <property type="project" value="UniProtKB-KW"/>
</dbReference>
<keyword evidence="5" id="KW-0732">Signal</keyword>
<gene>
    <name evidence="11" type="ORF">HMPREF0322_01724</name>
</gene>
<evidence type="ECO:0000313" key="12">
    <source>
        <dbReference type="Proteomes" id="UP000004416"/>
    </source>
</evidence>
<comment type="caution">
    <text evidence="11">The sequence shown here is derived from an EMBL/GenBank/DDBJ whole genome shotgun (WGS) entry which is preliminary data.</text>
</comment>
<evidence type="ECO:0000256" key="6">
    <source>
        <dbReference type="ARBA" id="ARBA00023002"/>
    </source>
</evidence>
<dbReference type="InterPro" id="IPR006656">
    <property type="entry name" value="Mopterin_OxRdtase"/>
</dbReference>
<dbReference type="Gene3D" id="2.40.40.20">
    <property type="match status" value="1"/>
</dbReference>
<reference evidence="11 12" key="1">
    <citation type="submission" date="2011-08" db="EMBL/GenBank/DDBJ databases">
        <authorList>
            <person name="Weinstock G."/>
            <person name="Sodergren E."/>
            <person name="Clifton S."/>
            <person name="Fulton L."/>
            <person name="Fulton B."/>
            <person name="Courtney L."/>
            <person name="Fronick C."/>
            <person name="Harrison M."/>
            <person name="Strong C."/>
            <person name="Farmer C."/>
            <person name="Delahaunty K."/>
            <person name="Markovic C."/>
            <person name="Hall O."/>
            <person name="Minx P."/>
            <person name="Tomlinson C."/>
            <person name="Mitreva M."/>
            <person name="Hou S."/>
            <person name="Chen J."/>
            <person name="Wollam A."/>
            <person name="Pepin K.H."/>
            <person name="Johnson M."/>
            <person name="Bhonagiri V."/>
            <person name="Zhang X."/>
            <person name="Suruliraj S."/>
            <person name="Warren W."/>
            <person name="Chinwalla A."/>
            <person name="Mardis E.R."/>
            <person name="Wilson R.K."/>
        </authorList>
    </citation>
    <scope>NUCLEOTIDE SEQUENCE [LARGE SCALE GENOMIC DNA]</scope>
    <source>
        <strain evidence="11 12">DP7</strain>
    </source>
</reference>
<dbReference type="Gene3D" id="3.30.200.210">
    <property type="match status" value="1"/>
</dbReference>
<dbReference type="Gene3D" id="3.40.228.10">
    <property type="entry name" value="Dimethylsulfoxide Reductase, domain 2"/>
    <property type="match status" value="1"/>
</dbReference>
<accession>G9XL90</accession>
<evidence type="ECO:0000259" key="10">
    <source>
        <dbReference type="Pfam" id="PF01568"/>
    </source>
</evidence>
<keyword evidence="3" id="KW-0500">Molybdenum</keyword>
<evidence type="ECO:0000256" key="8">
    <source>
        <dbReference type="ARBA" id="ARBA00023014"/>
    </source>
</evidence>
<dbReference type="PROSITE" id="PS00932">
    <property type="entry name" value="MOLYBDOPTERIN_PROK_3"/>
    <property type="match status" value="1"/>
</dbReference>
<dbReference type="InterPro" id="IPR006311">
    <property type="entry name" value="TAT_signal"/>
</dbReference>